<dbReference type="InterPro" id="IPR000515">
    <property type="entry name" value="MetI-like"/>
</dbReference>
<dbReference type="OrthoDB" id="9810086at2"/>
<feature type="transmembrane region" description="Helical" evidence="7">
    <location>
        <begin position="143"/>
        <end position="163"/>
    </location>
</feature>
<evidence type="ECO:0000256" key="7">
    <source>
        <dbReference type="RuleBase" id="RU363032"/>
    </source>
</evidence>
<dbReference type="PANTHER" id="PTHR43744:SF9">
    <property type="entry name" value="POLYGALACTURONAN_RHAMNOGALACTURONAN TRANSPORT SYSTEM PERMEASE PROTEIN YTCP"/>
    <property type="match status" value="1"/>
</dbReference>
<feature type="transmembrane region" description="Helical" evidence="7">
    <location>
        <begin position="111"/>
        <end position="131"/>
    </location>
</feature>
<feature type="transmembrane region" description="Helical" evidence="7">
    <location>
        <begin position="12"/>
        <end position="33"/>
    </location>
</feature>
<dbReference type="SUPFAM" id="SSF161098">
    <property type="entry name" value="MetI-like"/>
    <property type="match status" value="1"/>
</dbReference>
<accession>A0A329LYA3</accession>
<comment type="caution">
    <text evidence="9">The sequence shown here is derived from an EMBL/GenBank/DDBJ whole genome shotgun (WGS) entry which is preliminary data.</text>
</comment>
<protein>
    <submittedName>
        <fullName evidence="9">Carbohydrate ABC transporter permease</fullName>
    </submittedName>
</protein>
<comment type="subcellular location">
    <subcellularLocation>
        <location evidence="1 7">Cell membrane</location>
        <topology evidence="1 7">Multi-pass membrane protein</topology>
    </subcellularLocation>
</comment>
<dbReference type="EMBL" id="QMFB01000033">
    <property type="protein sequence ID" value="RAV12458.1"/>
    <property type="molecule type" value="Genomic_DNA"/>
</dbReference>
<dbReference type="GO" id="GO:0055085">
    <property type="term" value="P:transmembrane transport"/>
    <property type="evidence" value="ECO:0007669"/>
    <property type="project" value="InterPro"/>
</dbReference>
<dbReference type="AlphaFoldDB" id="A0A329LYA3"/>
<keyword evidence="10" id="KW-1185">Reference proteome</keyword>
<keyword evidence="5 7" id="KW-1133">Transmembrane helix</keyword>
<evidence type="ECO:0000256" key="6">
    <source>
        <dbReference type="ARBA" id="ARBA00023136"/>
    </source>
</evidence>
<dbReference type="Pfam" id="PF00528">
    <property type="entry name" value="BPD_transp_1"/>
    <property type="match status" value="1"/>
</dbReference>
<keyword evidence="4 7" id="KW-0812">Transmembrane</keyword>
<evidence type="ECO:0000313" key="9">
    <source>
        <dbReference type="EMBL" id="RAV12458.1"/>
    </source>
</evidence>
<dbReference type="Proteomes" id="UP000250369">
    <property type="component" value="Unassembled WGS sequence"/>
</dbReference>
<organism evidence="9 10">
    <name type="scientific">Paenibacillus contaminans</name>
    <dbReference type="NCBI Taxonomy" id="450362"/>
    <lineage>
        <taxon>Bacteria</taxon>
        <taxon>Bacillati</taxon>
        <taxon>Bacillota</taxon>
        <taxon>Bacilli</taxon>
        <taxon>Bacillales</taxon>
        <taxon>Paenibacillaceae</taxon>
        <taxon>Paenibacillus</taxon>
    </lineage>
</organism>
<feature type="transmembrane region" description="Helical" evidence="7">
    <location>
        <begin position="259"/>
        <end position="278"/>
    </location>
</feature>
<dbReference type="PROSITE" id="PS50928">
    <property type="entry name" value="ABC_TM1"/>
    <property type="match status" value="1"/>
</dbReference>
<sequence>MQAYQKSLRERIEDALIALVMLGAMAVTLYPFIYVFSLSVSDPQEVAKMSVWLFPKGFSLEAYKRAFSNPGLFTSYYNTIWYTVVGTGVNVAMTVLAGFTLSRRTFSSRHVIMMLIAFTMFFGGGLIPEYLLIKNLGLFDTRWAIILPSAASAFLIIMARTFFQEIPESLYESAYIDGANDAQIMWKIAIPLSKPILAVLALFYAVAHWNSYFPAMIYLTDPKLQPMQLYLMKLLIQEDNTMMLGSLTGFDRVLQSLSIKYAVIIIVILPIVLIYPFLQRFFIKGVMIGSVKG</sequence>
<keyword evidence="6 7" id="KW-0472">Membrane</keyword>
<dbReference type="RefSeq" id="WP_113035601.1">
    <property type="nucleotide sequence ID" value="NZ_QMFB01000033.1"/>
</dbReference>
<dbReference type="Gene3D" id="1.10.3720.10">
    <property type="entry name" value="MetI-like"/>
    <property type="match status" value="1"/>
</dbReference>
<feature type="domain" description="ABC transmembrane type-1" evidence="8">
    <location>
        <begin position="76"/>
        <end position="278"/>
    </location>
</feature>
<dbReference type="CDD" id="cd06261">
    <property type="entry name" value="TM_PBP2"/>
    <property type="match status" value="1"/>
</dbReference>
<evidence type="ECO:0000256" key="4">
    <source>
        <dbReference type="ARBA" id="ARBA00022692"/>
    </source>
</evidence>
<dbReference type="GO" id="GO:0005886">
    <property type="term" value="C:plasma membrane"/>
    <property type="evidence" value="ECO:0007669"/>
    <property type="project" value="UniProtKB-SubCell"/>
</dbReference>
<evidence type="ECO:0000313" key="10">
    <source>
        <dbReference type="Proteomes" id="UP000250369"/>
    </source>
</evidence>
<evidence type="ECO:0000256" key="2">
    <source>
        <dbReference type="ARBA" id="ARBA00022448"/>
    </source>
</evidence>
<proteinExistence type="inferred from homology"/>
<dbReference type="PANTHER" id="PTHR43744">
    <property type="entry name" value="ABC TRANSPORTER PERMEASE PROTEIN MG189-RELATED-RELATED"/>
    <property type="match status" value="1"/>
</dbReference>
<keyword evidence="3" id="KW-1003">Cell membrane</keyword>
<evidence type="ECO:0000256" key="3">
    <source>
        <dbReference type="ARBA" id="ARBA00022475"/>
    </source>
</evidence>
<name>A0A329LYA3_9BACL</name>
<evidence type="ECO:0000256" key="1">
    <source>
        <dbReference type="ARBA" id="ARBA00004651"/>
    </source>
</evidence>
<gene>
    <name evidence="9" type="ORF">DQG23_34565</name>
</gene>
<evidence type="ECO:0000256" key="5">
    <source>
        <dbReference type="ARBA" id="ARBA00022989"/>
    </source>
</evidence>
<keyword evidence="2 7" id="KW-0813">Transport</keyword>
<feature type="transmembrane region" description="Helical" evidence="7">
    <location>
        <begin position="80"/>
        <end position="99"/>
    </location>
</feature>
<evidence type="ECO:0000259" key="8">
    <source>
        <dbReference type="PROSITE" id="PS50928"/>
    </source>
</evidence>
<comment type="similarity">
    <text evidence="7">Belongs to the binding-protein-dependent transport system permease family.</text>
</comment>
<reference evidence="9 10" key="1">
    <citation type="journal article" date="2009" name="Int. J. Syst. Evol. Microbiol.">
        <title>Paenibacillus contaminans sp. nov., isolated from a contaminated laboratory plate.</title>
        <authorList>
            <person name="Chou J.H."/>
            <person name="Lee J.H."/>
            <person name="Lin M.C."/>
            <person name="Chang P.S."/>
            <person name="Arun A.B."/>
            <person name="Young C.C."/>
            <person name="Chen W.M."/>
        </authorList>
    </citation>
    <scope>NUCLEOTIDE SEQUENCE [LARGE SCALE GENOMIC DNA]</scope>
    <source>
        <strain evidence="9 10">CKOBP-6</strain>
    </source>
</reference>
<dbReference type="InterPro" id="IPR035906">
    <property type="entry name" value="MetI-like_sf"/>
</dbReference>
<feature type="transmembrane region" description="Helical" evidence="7">
    <location>
        <begin position="184"/>
        <end position="206"/>
    </location>
</feature>